<evidence type="ECO:0000256" key="1">
    <source>
        <dbReference type="SAM" id="Phobius"/>
    </source>
</evidence>
<sequence length="89" mass="10616">MIYIYIFLAIVIFLLMLTYIFDEKINKDHFYISDPNLPFDSPWYNPIRSTRNMSYDLRGDVTIPNTGFWSPFNMSTLIPIQNKPLWMVS</sequence>
<evidence type="ECO:0000313" key="2">
    <source>
        <dbReference type="EMBL" id="ARF09938.1"/>
    </source>
</evidence>
<feature type="transmembrane region" description="Helical" evidence="1">
    <location>
        <begin position="6"/>
        <end position="22"/>
    </location>
</feature>
<name>A0A1V0SE70_9VIRU</name>
<keyword evidence="1" id="KW-1133">Transmembrane helix</keyword>
<organism evidence="2">
    <name type="scientific">Indivirus ILV1</name>
    <dbReference type="NCBI Taxonomy" id="1977633"/>
    <lineage>
        <taxon>Viruses</taxon>
        <taxon>Varidnaviria</taxon>
        <taxon>Bamfordvirae</taxon>
        <taxon>Nucleocytoviricota</taxon>
        <taxon>Megaviricetes</taxon>
        <taxon>Imitervirales</taxon>
        <taxon>Mimiviridae</taxon>
        <taxon>Klosneuvirinae</taxon>
        <taxon>Indivirus</taxon>
    </lineage>
</organism>
<keyword evidence="1" id="KW-0472">Membrane</keyword>
<gene>
    <name evidence="2" type="ORF">Indivirus_6_4</name>
</gene>
<protein>
    <submittedName>
        <fullName evidence="2">Uncharacterized protein</fullName>
    </submittedName>
</protein>
<dbReference type="EMBL" id="KY684090">
    <property type="protein sequence ID" value="ARF09938.1"/>
    <property type="molecule type" value="Genomic_DNA"/>
</dbReference>
<proteinExistence type="predicted"/>
<accession>A0A1V0SE70</accession>
<reference evidence="2" key="1">
    <citation type="journal article" date="2017" name="Science">
        <title>Giant viruses with an expanded complement of translation system components.</title>
        <authorList>
            <person name="Schulz F."/>
            <person name="Yutin N."/>
            <person name="Ivanova N.N."/>
            <person name="Ortega D.R."/>
            <person name="Lee T.K."/>
            <person name="Vierheilig J."/>
            <person name="Daims H."/>
            <person name="Horn M."/>
            <person name="Wagner M."/>
            <person name="Jensen G.J."/>
            <person name="Kyrpides N.C."/>
            <person name="Koonin E.V."/>
            <person name="Woyke T."/>
        </authorList>
    </citation>
    <scope>NUCLEOTIDE SEQUENCE</scope>
    <source>
        <strain evidence="2">ILV1</strain>
    </source>
</reference>
<keyword evidence="1" id="KW-0812">Transmembrane</keyword>